<gene>
    <name evidence="2" type="ORF">PGH26_11230</name>
</gene>
<sequence>MKITPNQAAFNKPQTHMQKTAKEKEDTVKTNESIANKQVDQYIPSQQEKSVVYEKPMAKPDMPTIDRLKAESEKVHENLMNLVRQLLERQGINMEDAVSGKKEVVVDEQARLEAQTAIGEGGPLSPEKLSDSIVDFANAISGGDKSKFDLLKNAIEEGFNEAKKALGGELPEISQKTYDLVMEKLNKWKDEVSE</sequence>
<feature type="region of interest" description="Disordered" evidence="1">
    <location>
        <begin position="1"/>
        <end position="36"/>
    </location>
</feature>
<name>A0ABZ0KVL5_9BACL</name>
<accession>A0ABZ0KVL5</accession>
<feature type="compositionally biased region" description="Polar residues" evidence="1">
    <location>
        <begin position="1"/>
        <end position="18"/>
    </location>
</feature>
<dbReference type="RefSeq" id="WP_323691168.1">
    <property type="nucleotide sequence ID" value="NZ_CP116341.1"/>
</dbReference>
<evidence type="ECO:0000313" key="2">
    <source>
        <dbReference type="EMBL" id="WOV83471.1"/>
    </source>
</evidence>
<keyword evidence="3" id="KW-1185">Reference proteome</keyword>
<dbReference type="Proteomes" id="UP001303532">
    <property type="component" value="Chromosome"/>
</dbReference>
<evidence type="ECO:0000256" key="1">
    <source>
        <dbReference type="SAM" id="MobiDB-lite"/>
    </source>
</evidence>
<dbReference type="EMBL" id="CP116341">
    <property type="protein sequence ID" value="WOV83471.1"/>
    <property type="molecule type" value="Genomic_DNA"/>
</dbReference>
<protein>
    <recommendedName>
        <fullName evidence="4">DUF5610 domain-containing protein</fullName>
    </recommendedName>
</protein>
<evidence type="ECO:0008006" key="4">
    <source>
        <dbReference type="Google" id="ProtNLM"/>
    </source>
</evidence>
<proteinExistence type="predicted"/>
<feature type="compositionally biased region" description="Basic and acidic residues" evidence="1">
    <location>
        <begin position="20"/>
        <end position="29"/>
    </location>
</feature>
<organism evidence="2 3">
    <name type="scientific">Sporosarcina jeotgali</name>
    <dbReference type="NCBI Taxonomy" id="3020056"/>
    <lineage>
        <taxon>Bacteria</taxon>
        <taxon>Bacillati</taxon>
        <taxon>Bacillota</taxon>
        <taxon>Bacilli</taxon>
        <taxon>Bacillales</taxon>
        <taxon>Caryophanaceae</taxon>
        <taxon>Sporosarcina</taxon>
    </lineage>
</organism>
<evidence type="ECO:0000313" key="3">
    <source>
        <dbReference type="Proteomes" id="UP001303532"/>
    </source>
</evidence>
<reference evidence="2 3" key="1">
    <citation type="submission" date="2023-01" db="EMBL/GenBank/DDBJ databases">
        <title>Sporosarcina sp. nov., isolated from Korean tranditional fermented seafood 'Jeotgal'.</title>
        <authorList>
            <person name="Yang A.-I."/>
        </authorList>
    </citation>
    <scope>NUCLEOTIDE SEQUENCE [LARGE SCALE GENOMIC DNA]</scope>
    <source>
        <strain evidence="2 3">B2O-1</strain>
    </source>
</reference>